<dbReference type="AlphaFoldDB" id="A0A2H6KD90"/>
<dbReference type="RefSeq" id="XP_028867209.1">
    <property type="nucleotide sequence ID" value="XM_029011376.1"/>
</dbReference>
<dbReference type="Proteomes" id="UP000236319">
    <property type="component" value="Unassembled WGS sequence"/>
</dbReference>
<sequence>MPDSTAQGDDIMPDVLNVRGFYGLDVCGDFLDTCERLTFMCPRFFTFSKAMVFQLSQLFGDLIVQLLLKPLKLRGDLVDATADFTGLGGQLTLLMLQFTFDAFKAFSIFTVGVPTIFT</sequence>
<dbReference type="EMBL" id="BDSA01000002">
    <property type="protein sequence ID" value="GBE60966.1"/>
    <property type="molecule type" value="Genomic_DNA"/>
</dbReference>
<dbReference type="GeneID" id="39874736"/>
<reference evidence="1 2" key="1">
    <citation type="journal article" date="2017" name="BMC Genomics">
        <title>Whole-genome assembly of Babesia ovata and comparative genomics between closely related pathogens.</title>
        <authorList>
            <person name="Yamagishi J."/>
            <person name="Asada M."/>
            <person name="Hakimi H."/>
            <person name="Tanaka T.Q."/>
            <person name="Sugimoto C."/>
            <person name="Kawazu S."/>
        </authorList>
    </citation>
    <scope>NUCLEOTIDE SEQUENCE [LARGE SCALE GENOMIC DNA]</scope>
    <source>
        <strain evidence="1 2">Miyake</strain>
    </source>
</reference>
<accession>A0A2H6KD90</accession>
<evidence type="ECO:0000313" key="2">
    <source>
        <dbReference type="Proteomes" id="UP000236319"/>
    </source>
</evidence>
<dbReference type="VEuPathDB" id="PiroplasmaDB:BOVATA_024590"/>
<organism evidence="1 2">
    <name type="scientific">Babesia ovata</name>
    <dbReference type="NCBI Taxonomy" id="189622"/>
    <lineage>
        <taxon>Eukaryota</taxon>
        <taxon>Sar</taxon>
        <taxon>Alveolata</taxon>
        <taxon>Apicomplexa</taxon>
        <taxon>Aconoidasida</taxon>
        <taxon>Piroplasmida</taxon>
        <taxon>Babesiidae</taxon>
        <taxon>Babesia</taxon>
    </lineage>
</organism>
<protein>
    <submittedName>
        <fullName evidence="1">Sec-independent translocase, putative</fullName>
    </submittedName>
</protein>
<evidence type="ECO:0000313" key="1">
    <source>
        <dbReference type="EMBL" id="GBE60966.1"/>
    </source>
</evidence>
<name>A0A2H6KD90_9APIC</name>
<keyword evidence="2" id="KW-1185">Reference proteome</keyword>
<proteinExistence type="predicted"/>
<gene>
    <name evidence="1" type="ORF">BOVATA_024590</name>
</gene>
<comment type="caution">
    <text evidence="1">The sequence shown here is derived from an EMBL/GenBank/DDBJ whole genome shotgun (WGS) entry which is preliminary data.</text>
</comment>